<evidence type="ECO:0000313" key="1">
    <source>
        <dbReference type="EMBL" id="SFV90620.1"/>
    </source>
</evidence>
<dbReference type="Gene3D" id="3.40.1350.10">
    <property type="match status" value="1"/>
</dbReference>
<dbReference type="InterPro" id="IPR003509">
    <property type="entry name" value="UPF0102_YraN-like"/>
</dbReference>
<organism evidence="1">
    <name type="scientific">hydrothermal vent metagenome</name>
    <dbReference type="NCBI Taxonomy" id="652676"/>
    <lineage>
        <taxon>unclassified sequences</taxon>
        <taxon>metagenomes</taxon>
        <taxon>ecological metagenomes</taxon>
    </lineage>
</organism>
<dbReference type="PANTHER" id="PTHR34039">
    <property type="entry name" value="UPF0102 PROTEIN YRAN"/>
    <property type="match status" value="1"/>
</dbReference>
<reference evidence="1" key="1">
    <citation type="submission" date="2016-10" db="EMBL/GenBank/DDBJ databases">
        <authorList>
            <person name="de Groot N.N."/>
        </authorList>
    </citation>
    <scope>NUCLEOTIDE SEQUENCE</scope>
</reference>
<keyword evidence="1" id="KW-0255">Endonuclease</keyword>
<keyword evidence="1" id="KW-0378">Hydrolase</keyword>
<accession>A0A1W1E9L8</accession>
<name>A0A1W1E9L8_9ZZZZ</name>
<proteinExistence type="inferred from homology"/>
<keyword evidence="1" id="KW-0540">Nuclease</keyword>
<dbReference type="SUPFAM" id="SSF52980">
    <property type="entry name" value="Restriction endonuclease-like"/>
    <property type="match status" value="1"/>
</dbReference>
<dbReference type="InterPro" id="IPR011335">
    <property type="entry name" value="Restrct_endonuc-II-like"/>
</dbReference>
<dbReference type="Pfam" id="PF02021">
    <property type="entry name" value="UPF0102"/>
    <property type="match status" value="1"/>
</dbReference>
<dbReference type="GO" id="GO:0004519">
    <property type="term" value="F:endonuclease activity"/>
    <property type="evidence" value="ECO:0007669"/>
    <property type="project" value="UniProtKB-KW"/>
</dbReference>
<sequence length="113" mass="13175">MRELPKIFGNQSEELATLFLEQEGYAIIERNYYARKLGEIDIIAQKDGVLHFIEVKSGRTDFEPVYNFSPVKLRKVINSAQYYLKSKQLDLPFCIDALIIRNDEVEFIENVTL</sequence>
<dbReference type="InterPro" id="IPR011856">
    <property type="entry name" value="tRNA_endonuc-like_dom_sf"/>
</dbReference>
<dbReference type="AlphaFoldDB" id="A0A1W1E9L8"/>
<dbReference type="GO" id="GO:0003676">
    <property type="term" value="F:nucleic acid binding"/>
    <property type="evidence" value="ECO:0007669"/>
    <property type="project" value="InterPro"/>
</dbReference>
<dbReference type="EMBL" id="FPIB01000018">
    <property type="protein sequence ID" value="SFV90620.1"/>
    <property type="molecule type" value="Genomic_DNA"/>
</dbReference>
<dbReference type="PANTHER" id="PTHR34039:SF1">
    <property type="entry name" value="UPF0102 PROTEIN YRAN"/>
    <property type="match status" value="1"/>
</dbReference>
<dbReference type="NCBIfam" id="NF009152">
    <property type="entry name" value="PRK12497.2-4"/>
    <property type="match status" value="1"/>
</dbReference>
<gene>
    <name evidence="1" type="ORF">MNB_SV-4-773</name>
</gene>
<dbReference type="HAMAP" id="MF_00048">
    <property type="entry name" value="UPF0102"/>
    <property type="match status" value="1"/>
</dbReference>
<protein>
    <submittedName>
        <fullName evidence="1">Predicted endonuclease distantly related to archaeal Holliday junction resolvase</fullName>
    </submittedName>
</protein>